<dbReference type="Pfam" id="PF13609">
    <property type="entry name" value="Porin_4"/>
    <property type="match status" value="1"/>
</dbReference>
<keyword evidence="3" id="KW-0813">Transport</keyword>
<keyword evidence="6" id="KW-0732">Signal</keyword>
<keyword evidence="7" id="KW-0406">Ion transport</keyword>
<dbReference type="GO" id="GO:0046930">
    <property type="term" value="C:pore complex"/>
    <property type="evidence" value="ECO:0007669"/>
    <property type="project" value="UniProtKB-KW"/>
</dbReference>
<dbReference type="InterPro" id="IPR033900">
    <property type="entry name" value="Gram_neg_porin_domain"/>
</dbReference>
<evidence type="ECO:0000259" key="11">
    <source>
        <dbReference type="Pfam" id="PF13609"/>
    </source>
</evidence>
<keyword evidence="10" id="KW-0998">Cell outer membrane</keyword>
<evidence type="ECO:0000256" key="8">
    <source>
        <dbReference type="ARBA" id="ARBA00023114"/>
    </source>
</evidence>
<evidence type="ECO:0000256" key="1">
    <source>
        <dbReference type="ARBA" id="ARBA00004141"/>
    </source>
</evidence>
<dbReference type="GO" id="GO:0009279">
    <property type="term" value="C:cell outer membrane"/>
    <property type="evidence" value="ECO:0007669"/>
    <property type="project" value="InterPro"/>
</dbReference>
<dbReference type="AlphaFoldDB" id="A0A1J5RWV1"/>
<gene>
    <name evidence="12" type="ORF">GALL_214610</name>
</gene>
<sequence>MQKKLIALAVAGLMSGGAFAASSVTVYGNIDMGLRNVTNVDAKGDSVLGMGATGSGANGTDNGKGDYAANRLGFTGKEDLGNGLDAHFNLEMGYLSGNGGLDNATNQIFQRQANVGLGGAWGSLDLGRNYTAIFKTVAAYDPFHYTFTGAVPLVGLDGLRRDNDIQYTGSFNGLTVRVEHALGQVPGMSGASATTEGGLSYGNGPINVGGAYRTQKDATNQLTSKQWTVGGAFKTGPFEVAAGYDKNTADQVAKSSGDTKNWWLGGSYAMTPAAALLAGYFDTKTTNLAAIDGQSKKFVVGAKYNMSKSTILYADIDHTNLDGSSVIGYGGAQTQDSQNGIMFGIDHWF</sequence>
<dbReference type="CDD" id="cd00342">
    <property type="entry name" value="gram_neg_porins"/>
    <property type="match status" value="1"/>
</dbReference>
<dbReference type="PRINTS" id="PR00182">
    <property type="entry name" value="ECOLNEIPORIN"/>
</dbReference>
<protein>
    <submittedName>
        <fullName evidence="12">Outer membrane porin protein 32</fullName>
    </submittedName>
</protein>
<evidence type="ECO:0000256" key="2">
    <source>
        <dbReference type="ARBA" id="ARBA00011233"/>
    </source>
</evidence>
<keyword evidence="4" id="KW-1134">Transmembrane beta strand</keyword>
<dbReference type="InterPro" id="IPR023614">
    <property type="entry name" value="Porin_dom_sf"/>
</dbReference>
<keyword evidence="5" id="KW-0812">Transmembrane</keyword>
<evidence type="ECO:0000256" key="4">
    <source>
        <dbReference type="ARBA" id="ARBA00022452"/>
    </source>
</evidence>
<evidence type="ECO:0000256" key="5">
    <source>
        <dbReference type="ARBA" id="ARBA00022692"/>
    </source>
</evidence>
<dbReference type="PANTHER" id="PTHR34501:SF9">
    <property type="entry name" value="MAJOR OUTER MEMBRANE PROTEIN P.IA"/>
    <property type="match status" value="1"/>
</dbReference>
<comment type="caution">
    <text evidence="12">The sequence shown here is derived from an EMBL/GenBank/DDBJ whole genome shotgun (WGS) entry which is preliminary data.</text>
</comment>
<dbReference type="GO" id="GO:0015288">
    <property type="term" value="F:porin activity"/>
    <property type="evidence" value="ECO:0007669"/>
    <property type="project" value="UniProtKB-KW"/>
</dbReference>
<keyword evidence="9" id="KW-0472">Membrane</keyword>
<dbReference type="SUPFAM" id="SSF56935">
    <property type="entry name" value="Porins"/>
    <property type="match status" value="1"/>
</dbReference>
<evidence type="ECO:0000256" key="9">
    <source>
        <dbReference type="ARBA" id="ARBA00023136"/>
    </source>
</evidence>
<organism evidence="12">
    <name type="scientific">mine drainage metagenome</name>
    <dbReference type="NCBI Taxonomy" id="410659"/>
    <lineage>
        <taxon>unclassified sequences</taxon>
        <taxon>metagenomes</taxon>
        <taxon>ecological metagenomes</taxon>
    </lineage>
</organism>
<dbReference type="InterPro" id="IPR001702">
    <property type="entry name" value="Porin_Gram-ve"/>
</dbReference>
<evidence type="ECO:0000313" key="12">
    <source>
        <dbReference type="EMBL" id="OIQ96524.1"/>
    </source>
</evidence>
<dbReference type="PANTHER" id="PTHR34501">
    <property type="entry name" value="PROTEIN YDDL-RELATED"/>
    <property type="match status" value="1"/>
</dbReference>
<dbReference type="EMBL" id="MLJW01000147">
    <property type="protein sequence ID" value="OIQ96524.1"/>
    <property type="molecule type" value="Genomic_DNA"/>
</dbReference>
<proteinExistence type="predicted"/>
<evidence type="ECO:0000256" key="3">
    <source>
        <dbReference type="ARBA" id="ARBA00022448"/>
    </source>
</evidence>
<name>A0A1J5RWV1_9ZZZZ</name>
<evidence type="ECO:0000256" key="6">
    <source>
        <dbReference type="ARBA" id="ARBA00022729"/>
    </source>
</evidence>
<evidence type="ECO:0000256" key="10">
    <source>
        <dbReference type="ARBA" id="ARBA00023237"/>
    </source>
</evidence>
<dbReference type="Gene3D" id="2.40.160.10">
    <property type="entry name" value="Porin"/>
    <property type="match status" value="1"/>
</dbReference>
<accession>A0A1J5RWV1</accession>
<evidence type="ECO:0000256" key="7">
    <source>
        <dbReference type="ARBA" id="ARBA00023065"/>
    </source>
</evidence>
<keyword evidence="8" id="KW-0626">Porin</keyword>
<feature type="domain" description="Porin" evidence="11">
    <location>
        <begin position="7"/>
        <end position="323"/>
    </location>
</feature>
<dbReference type="GO" id="GO:0034220">
    <property type="term" value="P:monoatomic ion transmembrane transport"/>
    <property type="evidence" value="ECO:0007669"/>
    <property type="project" value="InterPro"/>
</dbReference>
<dbReference type="InterPro" id="IPR050298">
    <property type="entry name" value="Gram-neg_bact_OMP"/>
</dbReference>
<reference evidence="12" key="1">
    <citation type="submission" date="2016-10" db="EMBL/GenBank/DDBJ databases">
        <title>Sequence of Gallionella enrichment culture.</title>
        <authorList>
            <person name="Poehlein A."/>
            <person name="Muehling M."/>
            <person name="Daniel R."/>
        </authorList>
    </citation>
    <scope>NUCLEOTIDE SEQUENCE</scope>
</reference>
<comment type="subunit">
    <text evidence="2">Homotrimer.</text>
</comment>
<comment type="subcellular location">
    <subcellularLocation>
        <location evidence="1">Membrane</location>
        <topology evidence="1">Multi-pass membrane protein</topology>
    </subcellularLocation>
</comment>